<protein>
    <submittedName>
        <fullName evidence="3">Putative glycosyltransferase protein</fullName>
    </submittedName>
</protein>
<organism evidence="3 4">
    <name type="scientific">Pseudodesulfovibrio piezophilus (strain DSM 21447 / JCM 15486 / C1TLV30)</name>
    <name type="common">Desulfovibrio piezophilus</name>
    <dbReference type="NCBI Taxonomy" id="1322246"/>
    <lineage>
        <taxon>Bacteria</taxon>
        <taxon>Pseudomonadati</taxon>
        <taxon>Thermodesulfobacteriota</taxon>
        <taxon>Desulfovibrionia</taxon>
        <taxon>Desulfovibrionales</taxon>
        <taxon>Desulfovibrionaceae</taxon>
    </lineage>
</organism>
<dbReference type="PATRIC" id="fig|879567.3.peg.88"/>
<dbReference type="STRING" id="1322246.BN4_10082"/>
<proteinExistence type="predicted"/>
<sequence>MNLVLFMTCKGSLKKWISEGIAKREFELYFEYLQRNLIDTLTLFSYCPDDHLSLDQMELPSDIKKKVFFVTPERELLSGMDHIRYSFNIRKIREATGGRRVICKTNQINGSWSALIAIFFGGIFFLRSGYILSRRCFKNGDYFKGALALTLELIATNFASLISVTTPNGKKSLARLKIMNSAKIFIAPTYVNTERFRPDPNINRKEAIVFVGRLETGKNIIALIEAVMNTGKKLLIIGRGSLEQKVTDLVAQSKGTIEHRQFMTNEEIAEVFKTHRYFALPSFHEGLPKVLIEAMSAGMVCMGTPTSGIADLISHNETGYLMQGYTVDDIQRCIEYTYSQPESDQVAQKGRAFIKKKHSIDSYIDSEFSQLKEMS</sequence>
<accession>M1WPW3</accession>
<dbReference type="PANTHER" id="PTHR45947:SF3">
    <property type="entry name" value="SULFOQUINOVOSYL TRANSFERASE SQD2"/>
    <property type="match status" value="1"/>
</dbReference>
<evidence type="ECO:0000313" key="4">
    <source>
        <dbReference type="Proteomes" id="UP000011724"/>
    </source>
</evidence>
<dbReference type="Pfam" id="PF00534">
    <property type="entry name" value="Glycos_transf_1"/>
    <property type="match status" value="1"/>
</dbReference>
<evidence type="ECO:0000313" key="3">
    <source>
        <dbReference type="EMBL" id="CCH47322.1"/>
    </source>
</evidence>
<name>M1WPW3_PSEP2</name>
<keyword evidence="1" id="KW-1133">Transmembrane helix</keyword>
<feature type="domain" description="Glycosyl transferase family 1" evidence="2">
    <location>
        <begin position="194"/>
        <end position="345"/>
    </location>
</feature>
<dbReference type="HOGENOM" id="CLU_009583_2_2_7"/>
<evidence type="ECO:0000259" key="2">
    <source>
        <dbReference type="Pfam" id="PF00534"/>
    </source>
</evidence>
<keyword evidence="1" id="KW-0472">Membrane</keyword>
<keyword evidence="3" id="KW-0808">Transferase</keyword>
<keyword evidence="4" id="KW-1185">Reference proteome</keyword>
<reference evidence="3 4" key="1">
    <citation type="journal article" date="2013" name="PLoS ONE">
        <title>The first genomic and proteomic characterization of a deep-sea sulfate reducer: insights into the piezophilic lifestyle of Desulfovibrio piezophilus.</title>
        <authorList>
            <person name="Pradel N."/>
            <person name="Ji B."/>
            <person name="Gimenez G."/>
            <person name="Talla E."/>
            <person name="Lenoble P."/>
            <person name="Garel M."/>
            <person name="Tamburini C."/>
            <person name="Fourquet P."/>
            <person name="Lebrun R."/>
            <person name="Bertin P."/>
            <person name="Denis Y."/>
            <person name="Pophillat M."/>
            <person name="Barbe V."/>
            <person name="Ollivier B."/>
            <person name="Dolla A."/>
        </authorList>
    </citation>
    <scope>NUCLEOTIDE SEQUENCE [LARGE SCALE GENOMIC DNA]</scope>
    <source>
        <strain evidence="4">DSM 10523 / SB164P1</strain>
    </source>
</reference>
<keyword evidence="1" id="KW-0812">Transmembrane</keyword>
<dbReference type="BioCyc" id="DPIE1322246:BN4_RS00445-MONOMER"/>
<dbReference type="InterPro" id="IPR001296">
    <property type="entry name" value="Glyco_trans_1"/>
</dbReference>
<dbReference type="GO" id="GO:0016757">
    <property type="term" value="F:glycosyltransferase activity"/>
    <property type="evidence" value="ECO:0007669"/>
    <property type="project" value="InterPro"/>
</dbReference>
<dbReference type="Proteomes" id="UP000011724">
    <property type="component" value="Chromosome"/>
</dbReference>
<dbReference type="eggNOG" id="COG0438">
    <property type="taxonomic scope" value="Bacteria"/>
</dbReference>
<dbReference type="CDD" id="cd03801">
    <property type="entry name" value="GT4_PimA-like"/>
    <property type="match status" value="1"/>
</dbReference>
<dbReference type="PANTHER" id="PTHR45947">
    <property type="entry name" value="SULFOQUINOVOSYL TRANSFERASE SQD2"/>
    <property type="match status" value="1"/>
</dbReference>
<dbReference type="OrthoDB" id="9775208at2"/>
<dbReference type="RefSeq" id="WP_015413377.1">
    <property type="nucleotide sequence ID" value="NC_020409.1"/>
</dbReference>
<reference evidence="4" key="2">
    <citation type="journal article" date="2013" name="Stand. Genomic Sci.">
        <title>Complete genome sequence of Desulfocapsa sulfexigens, a marine deltaproteobacterium specialized in disproportionating inorganic sulfur compounds.</title>
        <authorList>
            <person name="Finster K.W."/>
            <person name="Kjeldsen K.U."/>
            <person name="Kube M."/>
            <person name="Reinhardt R."/>
            <person name="Mussmann M."/>
            <person name="Amann R."/>
            <person name="Schreiber L."/>
        </authorList>
    </citation>
    <scope>NUCLEOTIDE SEQUENCE [LARGE SCALE GENOMIC DNA]</scope>
    <source>
        <strain evidence="4">DSM 10523 / SB164P1</strain>
    </source>
</reference>
<feature type="transmembrane region" description="Helical" evidence="1">
    <location>
        <begin position="112"/>
        <end position="130"/>
    </location>
</feature>
<dbReference type="Gene3D" id="3.40.50.2000">
    <property type="entry name" value="Glycogen Phosphorylase B"/>
    <property type="match status" value="2"/>
</dbReference>
<dbReference type="AlphaFoldDB" id="M1WPW3"/>
<evidence type="ECO:0000256" key="1">
    <source>
        <dbReference type="SAM" id="Phobius"/>
    </source>
</evidence>
<dbReference type="InterPro" id="IPR050194">
    <property type="entry name" value="Glycosyltransferase_grp1"/>
</dbReference>
<dbReference type="SUPFAM" id="SSF53756">
    <property type="entry name" value="UDP-Glycosyltransferase/glycogen phosphorylase"/>
    <property type="match status" value="1"/>
</dbReference>
<dbReference type="EMBL" id="FO203427">
    <property type="protein sequence ID" value="CCH47322.1"/>
    <property type="molecule type" value="Genomic_DNA"/>
</dbReference>
<gene>
    <name evidence="3" type="ordered locus">BN4_10082</name>
</gene>
<dbReference type="KEGG" id="dpi:BN4_10082"/>